<feature type="region of interest" description="Disordered" evidence="1">
    <location>
        <begin position="165"/>
        <end position="276"/>
    </location>
</feature>
<name>D8LB26_ECTSI</name>
<proteinExistence type="predicted"/>
<sequence length="528" mass="57011">MSSSVLVCYVIQGDDDDPETGVQSSFRVDRPTPPRTLTLFRLREMFPFEGTFHFRLKVPDANGLSDYCWVDLTTDGDDILELAENLGGLEGGNSGGHPQQRVHLKILPIDFGGPVEHEAAENAPAEAVPAQDFYAGEGVGVAHGPGLGLDAPGARGQATADEDLASGVSGMDIGGGERFDVGDHSGSGTRVARERRGERSFDVDDDDDDDDNDGRFGAGGGGGRSPVGGGSRGEHGDGGRRGDRGRGYGDDGDDDGHDRRYRGGGGAYGDDDEDDTWKASVVNQASQGVKDFQKKTSQVAKTMGFGAKKMWNAINKGVGGPVVPSEEAMENLHELANFLGTPFSATSREHVNDLGKVWMCLFPDDEFEGAESPRWQEAGFQESNVSLDFRGTGVLALKSMVFFCQEYDRKALSLCRAQSAGGSSHYPWAVVANNLTLMLADVLEMRANQFASSRKGYWGVFDRRGAFFEIFCMAFRLLDHTWAERGAKRSNFGQIIGYTKSVIVELLESNPPNLPAFMGQAEEMGMLR</sequence>
<dbReference type="Pfam" id="PF04727">
    <property type="entry name" value="ELMO_CED12"/>
    <property type="match status" value="1"/>
</dbReference>
<protein>
    <recommendedName>
        <fullName evidence="2">ELMO domain-containing protein</fullName>
    </recommendedName>
</protein>
<evidence type="ECO:0000313" key="3">
    <source>
        <dbReference type="EMBL" id="CBN76535.1"/>
    </source>
</evidence>
<gene>
    <name evidence="3" type="ORF">Esi_0000_0200</name>
</gene>
<feature type="domain" description="ELMO" evidence="2">
    <location>
        <begin position="349"/>
        <end position="507"/>
    </location>
</feature>
<feature type="compositionally biased region" description="Acidic residues" evidence="1">
    <location>
        <begin position="203"/>
        <end position="212"/>
    </location>
</feature>
<dbReference type="EMBL" id="FN649726">
    <property type="protein sequence ID" value="CBN76535.1"/>
    <property type="molecule type" value="Genomic_DNA"/>
</dbReference>
<evidence type="ECO:0000256" key="1">
    <source>
        <dbReference type="SAM" id="MobiDB-lite"/>
    </source>
</evidence>
<evidence type="ECO:0000259" key="2">
    <source>
        <dbReference type="PROSITE" id="PS51335"/>
    </source>
</evidence>
<dbReference type="InParanoid" id="D8LB26"/>
<feature type="compositionally biased region" description="Basic and acidic residues" evidence="1">
    <location>
        <begin position="191"/>
        <end position="202"/>
    </location>
</feature>
<dbReference type="InterPro" id="IPR050868">
    <property type="entry name" value="ELMO_domain-containing"/>
</dbReference>
<dbReference type="PANTHER" id="PTHR12771">
    <property type="entry name" value="ENGULFMENT AND CELL MOTILITY"/>
    <property type="match status" value="1"/>
</dbReference>
<dbReference type="OrthoDB" id="67155at2759"/>
<dbReference type="eggNOG" id="KOG2998">
    <property type="taxonomic scope" value="Eukaryota"/>
</dbReference>
<feature type="compositionally biased region" description="Gly residues" evidence="1">
    <location>
        <begin position="216"/>
        <end position="231"/>
    </location>
</feature>
<keyword evidence="4" id="KW-1185">Reference proteome</keyword>
<reference evidence="3 4" key="1">
    <citation type="journal article" date="2010" name="Nature">
        <title>The Ectocarpus genome and the independent evolution of multicellularity in brown algae.</title>
        <authorList>
            <person name="Cock J.M."/>
            <person name="Sterck L."/>
            <person name="Rouze P."/>
            <person name="Scornet D."/>
            <person name="Allen A.E."/>
            <person name="Amoutzias G."/>
            <person name="Anthouard V."/>
            <person name="Artiguenave F."/>
            <person name="Aury J.M."/>
            <person name="Badger J.H."/>
            <person name="Beszteri B."/>
            <person name="Billiau K."/>
            <person name="Bonnet E."/>
            <person name="Bothwell J.H."/>
            <person name="Bowler C."/>
            <person name="Boyen C."/>
            <person name="Brownlee C."/>
            <person name="Carrano C.J."/>
            <person name="Charrier B."/>
            <person name="Cho G.Y."/>
            <person name="Coelho S.M."/>
            <person name="Collen J."/>
            <person name="Corre E."/>
            <person name="Da Silva C."/>
            <person name="Delage L."/>
            <person name="Delaroque N."/>
            <person name="Dittami S.M."/>
            <person name="Doulbeau S."/>
            <person name="Elias M."/>
            <person name="Farnham G."/>
            <person name="Gachon C.M."/>
            <person name="Gschloessl B."/>
            <person name="Heesch S."/>
            <person name="Jabbari K."/>
            <person name="Jubin C."/>
            <person name="Kawai H."/>
            <person name="Kimura K."/>
            <person name="Kloareg B."/>
            <person name="Kupper F.C."/>
            <person name="Lang D."/>
            <person name="Le Bail A."/>
            <person name="Leblanc C."/>
            <person name="Lerouge P."/>
            <person name="Lohr M."/>
            <person name="Lopez P.J."/>
            <person name="Martens C."/>
            <person name="Maumus F."/>
            <person name="Michel G."/>
            <person name="Miranda-Saavedra D."/>
            <person name="Morales J."/>
            <person name="Moreau H."/>
            <person name="Motomura T."/>
            <person name="Nagasato C."/>
            <person name="Napoli C.A."/>
            <person name="Nelson D.R."/>
            <person name="Nyvall-Collen P."/>
            <person name="Peters A.F."/>
            <person name="Pommier C."/>
            <person name="Potin P."/>
            <person name="Poulain J."/>
            <person name="Quesneville H."/>
            <person name="Read B."/>
            <person name="Rensing S.A."/>
            <person name="Ritter A."/>
            <person name="Rousvoal S."/>
            <person name="Samanta M."/>
            <person name="Samson G."/>
            <person name="Schroeder D.C."/>
            <person name="Segurens B."/>
            <person name="Strittmatter M."/>
            <person name="Tonon T."/>
            <person name="Tregear J.W."/>
            <person name="Valentin K."/>
            <person name="von Dassow P."/>
            <person name="Yamagishi T."/>
            <person name="Van de Peer Y."/>
            <person name="Wincker P."/>
        </authorList>
    </citation>
    <scope>NUCLEOTIDE SEQUENCE [LARGE SCALE GENOMIC DNA]</scope>
    <source>
        <strain evidence="4">Ec32 / CCAP1310/4</strain>
    </source>
</reference>
<evidence type="ECO:0000313" key="4">
    <source>
        <dbReference type="Proteomes" id="UP000002630"/>
    </source>
</evidence>
<dbReference type="PROSITE" id="PS51335">
    <property type="entry name" value="ELMO"/>
    <property type="match status" value="1"/>
</dbReference>
<dbReference type="PANTHER" id="PTHR12771:SF56">
    <property type="entry name" value="CED-12"/>
    <property type="match status" value="1"/>
</dbReference>
<dbReference type="InterPro" id="IPR006816">
    <property type="entry name" value="ELMO_dom"/>
</dbReference>
<dbReference type="Proteomes" id="UP000002630">
    <property type="component" value="Linkage Group LG01"/>
</dbReference>
<accession>D8LB26</accession>
<organism evidence="3 4">
    <name type="scientific">Ectocarpus siliculosus</name>
    <name type="common">Brown alga</name>
    <name type="synonym">Conferva siliculosa</name>
    <dbReference type="NCBI Taxonomy" id="2880"/>
    <lineage>
        <taxon>Eukaryota</taxon>
        <taxon>Sar</taxon>
        <taxon>Stramenopiles</taxon>
        <taxon>Ochrophyta</taxon>
        <taxon>PX clade</taxon>
        <taxon>Phaeophyceae</taxon>
        <taxon>Ectocarpales</taxon>
        <taxon>Ectocarpaceae</taxon>
        <taxon>Ectocarpus</taxon>
    </lineage>
</organism>
<dbReference type="EMBL" id="FN647682">
    <property type="protein sequence ID" value="CBN76535.1"/>
    <property type="molecule type" value="Genomic_DNA"/>
</dbReference>
<feature type="compositionally biased region" description="Basic and acidic residues" evidence="1">
    <location>
        <begin position="232"/>
        <end position="249"/>
    </location>
</feature>
<dbReference type="AlphaFoldDB" id="D8LB26"/>